<dbReference type="EMBL" id="JYDJ01000037">
    <property type="protein sequence ID" value="KRX47824.1"/>
    <property type="molecule type" value="Genomic_DNA"/>
</dbReference>
<dbReference type="AlphaFoldDB" id="A0A0V0U9G8"/>
<evidence type="ECO:0000313" key="1">
    <source>
        <dbReference type="EMBL" id="KRX47824.1"/>
    </source>
</evidence>
<organism evidence="1 2">
    <name type="scientific">Trichinella murrelli</name>
    <dbReference type="NCBI Taxonomy" id="144512"/>
    <lineage>
        <taxon>Eukaryota</taxon>
        <taxon>Metazoa</taxon>
        <taxon>Ecdysozoa</taxon>
        <taxon>Nematoda</taxon>
        <taxon>Enoplea</taxon>
        <taxon>Dorylaimia</taxon>
        <taxon>Trichinellida</taxon>
        <taxon>Trichinellidae</taxon>
        <taxon>Trichinella</taxon>
    </lineage>
</organism>
<feature type="non-terminal residue" evidence="1">
    <location>
        <position position="1"/>
    </location>
</feature>
<gene>
    <name evidence="1" type="ORF">T05_8769</name>
</gene>
<reference evidence="1 2" key="1">
    <citation type="submission" date="2015-01" db="EMBL/GenBank/DDBJ databases">
        <title>Evolution of Trichinella species and genotypes.</title>
        <authorList>
            <person name="Korhonen P.K."/>
            <person name="Edoardo P."/>
            <person name="Giuseppe L.R."/>
            <person name="Gasser R.B."/>
        </authorList>
    </citation>
    <scope>NUCLEOTIDE SEQUENCE [LARGE SCALE GENOMIC DNA]</scope>
    <source>
        <strain evidence="1">ISS417</strain>
    </source>
</reference>
<proteinExistence type="predicted"/>
<keyword evidence="2" id="KW-1185">Reference proteome</keyword>
<comment type="caution">
    <text evidence="1">The sequence shown here is derived from an EMBL/GenBank/DDBJ whole genome shotgun (WGS) entry which is preliminary data.</text>
</comment>
<protein>
    <submittedName>
        <fullName evidence="1">Uncharacterized protein</fullName>
    </submittedName>
</protein>
<dbReference type="Proteomes" id="UP000055048">
    <property type="component" value="Unassembled WGS sequence"/>
</dbReference>
<accession>A0A0V0U9G8</accession>
<evidence type="ECO:0000313" key="2">
    <source>
        <dbReference type="Proteomes" id="UP000055048"/>
    </source>
</evidence>
<name>A0A0V0U9G8_9BILA</name>
<sequence>LKCAIYMGLNQKFAYEKVGNVWQNRGKTEKPWKESAFVATTATLHLLMRLTLLLS</sequence>